<evidence type="ECO:0000313" key="14">
    <source>
        <dbReference type="Proteomes" id="UP000177369"/>
    </source>
</evidence>
<keyword evidence="9" id="KW-0486">Methionine biosynthesis</keyword>
<dbReference type="Gene3D" id="3.30.360.10">
    <property type="entry name" value="Dihydrodipicolinate Reductase, domain 2"/>
    <property type="match status" value="1"/>
</dbReference>
<accession>A0A1F5G760</accession>
<dbReference type="AlphaFoldDB" id="A0A1F5G760"/>
<feature type="active site" description="Proton donor" evidence="10">
    <location>
        <position position="201"/>
    </location>
</feature>
<evidence type="ECO:0000256" key="11">
    <source>
        <dbReference type="PIRSR" id="PIRSR000098-2"/>
    </source>
</evidence>
<evidence type="ECO:0000256" key="7">
    <source>
        <dbReference type="ARBA" id="ARBA00022697"/>
    </source>
</evidence>
<dbReference type="InterPro" id="IPR016204">
    <property type="entry name" value="HDH"/>
</dbReference>
<dbReference type="Pfam" id="PF01842">
    <property type="entry name" value="ACT"/>
    <property type="match status" value="1"/>
</dbReference>
<keyword evidence="11" id="KW-0521">NADP</keyword>
<organism evidence="13 14">
    <name type="scientific">Candidatus Curtissbacteria bacterium RIFCSPHIGHO2_02_FULL_40_16b</name>
    <dbReference type="NCBI Taxonomy" id="1797714"/>
    <lineage>
        <taxon>Bacteria</taxon>
        <taxon>Candidatus Curtissiibacteriota</taxon>
    </lineage>
</organism>
<dbReference type="UniPathway" id="UPA00051">
    <property type="reaction ID" value="UER00465"/>
</dbReference>
<comment type="pathway">
    <text evidence="1">Amino-acid biosynthesis; L-threonine biosynthesis; L-threonine from L-aspartate: step 3/5.</text>
</comment>
<dbReference type="PIRSF" id="PIRSF000098">
    <property type="entry name" value="Homoser_dehydrog"/>
    <property type="match status" value="1"/>
</dbReference>
<dbReference type="SUPFAM" id="SSF55347">
    <property type="entry name" value="Glyceraldehyde-3-phosphate dehydrogenase-like, C-terminal domain"/>
    <property type="match status" value="1"/>
</dbReference>
<keyword evidence="7" id="KW-0791">Threonine biosynthesis</keyword>
<dbReference type="EC" id="1.1.1.3" evidence="4"/>
<keyword evidence="6" id="KW-0028">Amino-acid biosynthesis</keyword>
<dbReference type="InterPro" id="IPR045865">
    <property type="entry name" value="ACT-like_dom_sf"/>
</dbReference>
<protein>
    <recommendedName>
        <fullName evidence="5">Homoserine dehydrogenase</fullName>
        <ecNumber evidence="4">1.1.1.3</ecNumber>
    </recommendedName>
</protein>
<reference evidence="13 14" key="1">
    <citation type="journal article" date="2016" name="Nat. Commun.">
        <title>Thousands of microbial genomes shed light on interconnected biogeochemical processes in an aquifer system.</title>
        <authorList>
            <person name="Anantharaman K."/>
            <person name="Brown C.T."/>
            <person name="Hug L.A."/>
            <person name="Sharon I."/>
            <person name="Castelle C.J."/>
            <person name="Probst A.J."/>
            <person name="Thomas B.C."/>
            <person name="Singh A."/>
            <person name="Wilkins M.J."/>
            <person name="Karaoz U."/>
            <person name="Brodie E.L."/>
            <person name="Williams K.H."/>
            <person name="Hubbard S.S."/>
            <person name="Banfield J.F."/>
        </authorList>
    </citation>
    <scope>NUCLEOTIDE SEQUENCE [LARGE SCALE GENOMIC DNA]</scope>
</reference>
<dbReference type="PANTHER" id="PTHR43331">
    <property type="entry name" value="HOMOSERINE DEHYDROGENASE"/>
    <property type="match status" value="1"/>
</dbReference>
<evidence type="ECO:0000256" key="1">
    <source>
        <dbReference type="ARBA" id="ARBA00005056"/>
    </source>
</evidence>
<dbReference type="Gene3D" id="3.40.50.720">
    <property type="entry name" value="NAD(P)-binding Rossmann-like Domain"/>
    <property type="match status" value="1"/>
</dbReference>
<dbReference type="PANTHER" id="PTHR43331:SF1">
    <property type="entry name" value="HOMOSERINE DEHYDROGENASE"/>
    <property type="match status" value="1"/>
</dbReference>
<dbReference type="Pfam" id="PF00742">
    <property type="entry name" value="Homoserine_dh"/>
    <property type="match status" value="1"/>
</dbReference>
<dbReference type="Pfam" id="PF03447">
    <property type="entry name" value="NAD_binding_3"/>
    <property type="match status" value="1"/>
</dbReference>
<dbReference type="SUPFAM" id="SSF51735">
    <property type="entry name" value="NAD(P)-binding Rossmann-fold domains"/>
    <property type="match status" value="1"/>
</dbReference>
<evidence type="ECO:0000256" key="3">
    <source>
        <dbReference type="ARBA" id="ARBA00006753"/>
    </source>
</evidence>
<evidence type="ECO:0000256" key="10">
    <source>
        <dbReference type="PIRSR" id="PIRSR000098-1"/>
    </source>
</evidence>
<dbReference type="Gene3D" id="3.30.70.260">
    <property type="match status" value="1"/>
</dbReference>
<dbReference type="FunFam" id="3.30.360.10:FF:000005">
    <property type="entry name" value="Homoserine dehydrogenase"/>
    <property type="match status" value="1"/>
</dbReference>
<dbReference type="InterPro" id="IPR005106">
    <property type="entry name" value="Asp/hSer_DH_NAD-bd"/>
</dbReference>
<dbReference type="GO" id="GO:0009088">
    <property type="term" value="P:threonine biosynthetic process"/>
    <property type="evidence" value="ECO:0007669"/>
    <property type="project" value="UniProtKB-UniPathway"/>
</dbReference>
<feature type="binding site" evidence="11">
    <location>
        <position position="101"/>
    </location>
    <ligand>
        <name>NADPH</name>
        <dbReference type="ChEBI" id="CHEBI:57783"/>
    </ligand>
</feature>
<feature type="binding site" evidence="11">
    <location>
        <begin position="4"/>
        <end position="11"/>
    </location>
    <ligand>
        <name>NADP(+)</name>
        <dbReference type="ChEBI" id="CHEBI:58349"/>
    </ligand>
</feature>
<feature type="binding site" evidence="11">
    <location>
        <position position="186"/>
    </location>
    <ligand>
        <name>L-homoserine</name>
        <dbReference type="ChEBI" id="CHEBI:57476"/>
    </ligand>
</feature>
<dbReference type="SUPFAM" id="SSF55021">
    <property type="entry name" value="ACT-like"/>
    <property type="match status" value="1"/>
</dbReference>
<comment type="similarity">
    <text evidence="3">Belongs to the homoserine dehydrogenase family.</text>
</comment>
<feature type="domain" description="ACT" evidence="12">
    <location>
        <begin position="341"/>
        <end position="417"/>
    </location>
</feature>
<evidence type="ECO:0000256" key="6">
    <source>
        <dbReference type="ARBA" id="ARBA00022605"/>
    </source>
</evidence>
<dbReference type="PROSITE" id="PS51671">
    <property type="entry name" value="ACT"/>
    <property type="match status" value="1"/>
</dbReference>
<sequence>VGLLGAGTIGSEVFNQITLREKELRDSFPDAAFEVKKVLVRDPLKNRRVSIPQELLTTQLDVVVDDSSVDIIVSLLGIADVEYEAILKALMAGKKVVTANKDVIARNGQELLQTAVNKNSALYFEAAVAGGIQVVDNLTGRYGLNHFYAISAILNATSNYVLSRMTSAGAESEQALLEAQEKGYAEPNSENDLNGKDAAYKIAILVSLAFREGWVNPDNIFTKGIDSLELSDFEYALEMGYVIKLIADAQRTEGSLDVWVSPTLVHKNHPLASVNGVTNGILLSGNPIGQIKLEGLGAGSEPTSASVLSDIMRAAQDGTPLNINLDSAQVMEPGESVGRNYIRMTVLDRPGVTAEITKIIGDNRINIDEIRQLESATDGTLANTVFLTGFSGQGSLHRAIREISDLDVCQKINSVMRVMR</sequence>
<dbReference type="EMBL" id="MFBD01000045">
    <property type="protein sequence ID" value="OGD87664.1"/>
    <property type="molecule type" value="Genomic_DNA"/>
</dbReference>
<comment type="caution">
    <text evidence="13">The sequence shown here is derived from an EMBL/GenBank/DDBJ whole genome shotgun (WGS) entry which is preliminary data.</text>
</comment>
<proteinExistence type="inferred from homology"/>
<keyword evidence="8" id="KW-0560">Oxidoreductase</keyword>
<dbReference type="CDD" id="cd04881">
    <property type="entry name" value="ACT_HSDH-Hom"/>
    <property type="match status" value="1"/>
</dbReference>
<dbReference type="InterPro" id="IPR036291">
    <property type="entry name" value="NAD(P)-bd_dom_sf"/>
</dbReference>
<dbReference type="GO" id="GO:0004412">
    <property type="term" value="F:homoserine dehydrogenase activity"/>
    <property type="evidence" value="ECO:0007669"/>
    <property type="project" value="UniProtKB-EC"/>
</dbReference>
<evidence type="ECO:0000259" key="12">
    <source>
        <dbReference type="PROSITE" id="PS51671"/>
    </source>
</evidence>
<dbReference type="UniPathway" id="UPA00050">
    <property type="reaction ID" value="UER00063"/>
</dbReference>
<dbReference type="NCBIfam" id="NF004976">
    <property type="entry name" value="PRK06349.1"/>
    <property type="match status" value="1"/>
</dbReference>
<feature type="non-terminal residue" evidence="13">
    <location>
        <position position="1"/>
    </location>
</feature>
<evidence type="ECO:0000256" key="9">
    <source>
        <dbReference type="ARBA" id="ARBA00023167"/>
    </source>
</evidence>
<name>A0A1F5G760_9BACT</name>
<evidence type="ECO:0000256" key="2">
    <source>
        <dbReference type="ARBA" id="ARBA00005062"/>
    </source>
</evidence>
<evidence type="ECO:0000256" key="8">
    <source>
        <dbReference type="ARBA" id="ARBA00023002"/>
    </source>
</evidence>
<dbReference type="STRING" id="1797714.A3D04_02240"/>
<dbReference type="InterPro" id="IPR001342">
    <property type="entry name" value="HDH_cat"/>
</dbReference>
<dbReference type="GO" id="GO:0009086">
    <property type="term" value="P:methionine biosynthetic process"/>
    <property type="evidence" value="ECO:0007669"/>
    <property type="project" value="UniProtKB-KW"/>
</dbReference>
<gene>
    <name evidence="13" type="ORF">A3D04_02240</name>
</gene>
<dbReference type="InterPro" id="IPR002912">
    <property type="entry name" value="ACT_dom"/>
</dbReference>
<dbReference type="GO" id="GO:0050661">
    <property type="term" value="F:NADP binding"/>
    <property type="evidence" value="ECO:0007669"/>
    <property type="project" value="InterPro"/>
</dbReference>
<evidence type="ECO:0000313" key="13">
    <source>
        <dbReference type="EMBL" id="OGD87664.1"/>
    </source>
</evidence>
<evidence type="ECO:0000256" key="5">
    <source>
        <dbReference type="ARBA" id="ARBA00013376"/>
    </source>
</evidence>
<dbReference type="Proteomes" id="UP000177369">
    <property type="component" value="Unassembled WGS sequence"/>
</dbReference>
<comment type="pathway">
    <text evidence="2">Amino-acid biosynthesis; L-methionine biosynthesis via de novo pathway; L-homoserine from L-aspartate: step 3/3.</text>
</comment>
<evidence type="ECO:0000256" key="4">
    <source>
        <dbReference type="ARBA" id="ARBA00013213"/>
    </source>
</evidence>